<gene>
    <name evidence="1" type="ORF">CDL15_Pgr007329</name>
</gene>
<sequence length="75" mass="8299">MSALFFSAFTANCVSTQLPRVFTNSRHGRRHGFSIQFPWKTELKTVCSAARVFSPTAAAELGEVGHEEEEQGKPN</sequence>
<name>A0A218X9U5_PUNGR</name>
<evidence type="ECO:0000313" key="1">
    <source>
        <dbReference type="EMBL" id="OWM81291.1"/>
    </source>
</evidence>
<accession>A0A218X9U5</accession>
<dbReference type="Proteomes" id="UP000197138">
    <property type="component" value="Unassembled WGS sequence"/>
</dbReference>
<comment type="caution">
    <text evidence="1">The sequence shown here is derived from an EMBL/GenBank/DDBJ whole genome shotgun (WGS) entry which is preliminary data.</text>
</comment>
<proteinExistence type="predicted"/>
<dbReference type="EMBL" id="MTKT01002214">
    <property type="protein sequence ID" value="OWM81291.1"/>
    <property type="molecule type" value="Genomic_DNA"/>
</dbReference>
<evidence type="ECO:0000313" key="2">
    <source>
        <dbReference type="Proteomes" id="UP000197138"/>
    </source>
</evidence>
<protein>
    <submittedName>
        <fullName evidence="1">Uncharacterized protein</fullName>
    </submittedName>
</protein>
<reference evidence="2" key="1">
    <citation type="journal article" date="2017" name="Plant J.">
        <title>The pomegranate (Punica granatum L.) genome and the genomics of punicalagin biosynthesis.</title>
        <authorList>
            <person name="Qin G."/>
            <person name="Xu C."/>
            <person name="Ming R."/>
            <person name="Tang H."/>
            <person name="Guyot R."/>
            <person name="Kramer E.M."/>
            <person name="Hu Y."/>
            <person name="Yi X."/>
            <person name="Qi Y."/>
            <person name="Xu X."/>
            <person name="Gao Z."/>
            <person name="Pan H."/>
            <person name="Jian J."/>
            <person name="Tian Y."/>
            <person name="Yue Z."/>
            <person name="Xu Y."/>
        </authorList>
    </citation>
    <scope>NUCLEOTIDE SEQUENCE [LARGE SCALE GENOMIC DNA]</scope>
    <source>
        <strain evidence="2">cv. Dabenzi</strain>
    </source>
</reference>
<organism evidence="1 2">
    <name type="scientific">Punica granatum</name>
    <name type="common">Pomegranate</name>
    <dbReference type="NCBI Taxonomy" id="22663"/>
    <lineage>
        <taxon>Eukaryota</taxon>
        <taxon>Viridiplantae</taxon>
        <taxon>Streptophyta</taxon>
        <taxon>Embryophyta</taxon>
        <taxon>Tracheophyta</taxon>
        <taxon>Spermatophyta</taxon>
        <taxon>Magnoliopsida</taxon>
        <taxon>eudicotyledons</taxon>
        <taxon>Gunneridae</taxon>
        <taxon>Pentapetalae</taxon>
        <taxon>rosids</taxon>
        <taxon>malvids</taxon>
        <taxon>Myrtales</taxon>
        <taxon>Lythraceae</taxon>
        <taxon>Punica</taxon>
    </lineage>
</organism>
<dbReference type="AlphaFoldDB" id="A0A218X9U5"/>